<evidence type="ECO:0000256" key="1">
    <source>
        <dbReference type="SAM" id="MobiDB-lite"/>
    </source>
</evidence>
<evidence type="ECO:0000313" key="4">
    <source>
        <dbReference type="Proteomes" id="UP000502005"/>
    </source>
</evidence>
<dbReference type="NCBIfam" id="TIGR02675">
    <property type="entry name" value="tape_meas_nterm"/>
    <property type="match status" value="1"/>
</dbReference>
<reference evidence="3 4" key="1">
    <citation type="submission" date="2017-11" db="EMBL/GenBank/DDBJ databases">
        <title>Genome sequence of Pantoea cypripedii NE1.</title>
        <authorList>
            <person name="Nascimento F.X."/>
        </authorList>
    </citation>
    <scope>NUCLEOTIDE SEQUENCE [LARGE SCALE GENOMIC DNA]</scope>
    <source>
        <strain evidence="3 4">NE1</strain>
    </source>
</reference>
<name>A0A6B9G7P7_PANCY</name>
<feature type="domain" description="Tape measure protein N-terminal" evidence="2">
    <location>
        <begin position="20"/>
        <end position="218"/>
    </location>
</feature>
<sequence>MLDHAKGALTIGATIALSGKILDTGRNFDSALAGLTAITGSADKANQEFAFLQDQANRLGLDLTSTAKDYTQFAASIGQKLPTDQIHQIFSAVSEYGTVLGTTTDEQSRAFTAIQQMASKGTVMSEELKGQLSEALPGAVGIFVKALNDMKGTTNLTEQDLFALMQSGQLFAKDILPYVGKEMAKTARNGGALDKAMKSNRASWQRLQTAMQASMNEFYKSGFGEATTDLFNTLTAFLNNNADTFRWWGHIAGQVVDGATDAFAGLHDAVVFTARITEYYLKKMGVTGEEMSSWASMAAYAIGVTAFAASIWKLGGALKYIIGFMNPLTKLLAVLEGISKLGGLQTATPSGNTPNPKAPDAPTTAKPTGGITKWGSAGRLAKIGLLGDVMMAGNVLYSNVFQRGDDKIAENGNQPIPANMPKPVGLLDVFDEWRNANQVSKAVDLNSLATSGSNQPNVTFTPPGLSANPAGNPFMTPPAWLSQPLKIDITNTVNDGKVKDLIQSEIKFNDTQNFNLLMQGGPG</sequence>
<feature type="region of interest" description="Disordered" evidence="1">
    <location>
        <begin position="346"/>
        <end position="370"/>
    </location>
</feature>
<feature type="compositionally biased region" description="Low complexity" evidence="1">
    <location>
        <begin position="352"/>
        <end position="368"/>
    </location>
</feature>
<dbReference type="Pfam" id="PF20155">
    <property type="entry name" value="TMP_3"/>
    <property type="match status" value="1"/>
</dbReference>
<gene>
    <name evidence="3" type="ORF">CUN67_10630</name>
</gene>
<evidence type="ECO:0000259" key="2">
    <source>
        <dbReference type="Pfam" id="PF20155"/>
    </source>
</evidence>
<dbReference type="InterPro" id="IPR013491">
    <property type="entry name" value="Tape_meas_N"/>
</dbReference>
<organism evidence="3 4">
    <name type="scientific">Pantoea cypripedii</name>
    <name type="common">Pectobacterium cypripedii</name>
    <name type="synonym">Erwinia cypripedii</name>
    <dbReference type="NCBI Taxonomy" id="55209"/>
    <lineage>
        <taxon>Bacteria</taxon>
        <taxon>Pseudomonadati</taxon>
        <taxon>Pseudomonadota</taxon>
        <taxon>Gammaproteobacteria</taxon>
        <taxon>Enterobacterales</taxon>
        <taxon>Erwiniaceae</taxon>
        <taxon>Pantoea</taxon>
    </lineage>
</organism>
<accession>A0A6B9G7P7</accession>
<dbReference type="EMBL" id="CP024768">
    <property type="protein sequence ID" value="QGY31290.1"/>
    <property type="molecule type" value="Genomic_DNA"/>
</dbReference>
<dbReference type="AlphaFoldDB" id="A0A6B9G7P7"/>
<dbReference type="Proteomes" id="UP000502005">
    <property type="component" value="Chromosome"/>
</dbReference>
<protein>
    <submittedName>
        <fullName evidence="3">Tail tape measure protein</fullName>
    </submittedName>
</protein>
<proteinExistence type="predicted"/>
<evidence type="ECO:0000313" key="3">
    <source>
        <dbReference type="EMBL" id="QGY31290.1"/>
    </source>
</evidence>